<accession>A0A6A6EYK4</accession>
<gene>
    <name evidence="2" type="ORF">K469DRAFT_699461</name>
</gene>
<reference evidence="2" key="1">
    <citation type="journal article" date="2020" name="Stud. Mycol.">
        <title>101 Dothideomycetes genomes: a test case for predicting lifestyles and emergence of pathogens.</title>
        <authorList>
            <person name="Haridas S."/>
            <person name="Albert R."/>
            <person name="Binder M."/>
            <person name="Bloem J."/>
            <person name="Labutti K."/>
            <person name="Salamov A."/>
            <person name="Andreopoulos B."/>
            <person name="Baker S."/>
            <person name="Barry K."/>
            <person name="Bills G."/>
            <person name="Bluhm B."/>
            <person name="Cannon C."/>
            <person name="Castanera R."/>
            <person name="Culley D."/>
            <person name="Daum C."/>
            <person name="Ezra D."/>
            <person name="Gonzalez J."/>
            <person name="Henrissat B."/>
            <person name="Kuo A."/>
            <person name="Liang C."/>
            <person name="Lipzen A."/>
            <person name="Lutzoni F."/>
            <person name="Magnuson J."/>
            <person name="Mondo S."/>
            <person name="Nolan M."/>
            <person name="Ohm R."/>
            <person name="Pangilinan J."/>
            <person name="Park H.-J."/>
            <person name="Ramirez L."/>
            <person name="Alfaro M."/>
            <person name="Sun H."/>
            <person name="Tritt A."/>
            <person name="Yoshinaga Y."/>
            <person name="Zwiers L.-H."/>
            <person name="Turgeon B."/>
            <person name="Goodwin S."/>
            <person name="Spatafora J."/>
            <person name="Crous P."/>
            <person name="Grigoriev I."/>
        </authorList>
    </citation>
    <scope>NUCLEOTIDE SEQUENCE</scope>
    <source>
        <strain evidence="2">CBS 207.26</strain>
    </source>
</reference>
<dbReference type="EMBL" id="ML994610">
    <property type="protein sequence ID" value="KAF2195838.1"/>
    <property type="molecule type" value="Genomic_DNA"/>
</dbReference>
<evidence type="ECO:0000313" key="3">
    <source>
        <dbReference type="Proteomes" id="UP000800200"/>
    </source>
</evidence>
<dbReference type="Proteomes" id="UP000800200">
    <property type="component" value="Unassembled WGS sequence"/>
</dbReference>
<evidence type="ECO:0000256" key="1">
    <source>
        <dbReference type="SAM" id="Coils"/>
    </source>
</evidence>
<feature type="coiled-coil region" evidence="1">
    <location>
        <begin position="8"/>
        <end position="54"/>
    </location>
</feature>
<keyword evidence="3" id="KW-1185">Reference proteome</keyword>
<dbReference type="AlphaFoldDB" id="A0A6A6EYK4"/>
<evidence type="ECO:0000313" key="2">
    <source>
        <dbReference type="EMBL" id="KAF2195838.1"/>
    </source>
</evidence>
<sequence length="58" mass="6947">MVRSIYLLVKAMEEQRQQEREMFEQKQREYISQIESLKASVMTLTEKVKKVEAQLAEI</sequence>
<proteinExistence type="predicted"/>
<keyword evidence="1" id="KW-0175">Coiled coil</keyword>
<organism evidence="2 3">
    <name type="scientific">Zopfia rhizophila CBS 207.26</name>
    <dbReference type="NCBI Taxonomy" id="1314779"/>
    <lineage>
        <taxon>Eukaryota</taxon>
        <taxon>Fungi</taxon>
        <taxon>Dikarya</taxon>
        <taxon>Ascomycota</taxon>
        <taxon>Pezizomycotina</taxon>
        <taxon>Dothideomycetes</taxon>
        <taxon>Dothideomycetes incertae sedis</taxon>
        <taxon>Zopfiaceae</taxon>
        <taxon>Zopfia</taxon>
    </lineage>
</organism>
<protein>
    <submittedName>
        <fullName evidence="2">Uncharacterized protein</fullName>
    </submittedName>
</protein>
<name>A0A6A6EYK4_9PEZI</name>